<protein>
    <recommendedName>
        <fullName evidence="5">Cell division protein SepF</fullName>
    </recommendedName>
</protein>
<evidence type="ECO:0000256" key="6">
    <source>
        <dbReference type="SAM" id="MobiDB-lite"/>
    </source>
</evidence>
<evidence type="ECO:0000256" key="4">
    <source>
        <dbReference type="ARBA" id="ARBA00044936"/>
    </source>
</evidence>
<dbReference type="HAMAP" id="MF_01197">
    <property type="entry name" value="SepF"/>
    <property type="match status" value="1"/>
</dbReference>
<dbReference type="GO" id="GO:0000917">
    <property type="term" value="P:division septum assembly"/>
    <property type="evidence" value="ECO:0007669"/>
    <property type="project" value="UniProtKB-KW"/>
</dbReference>
<keyword evidence="2 5" id="KW-0717">Septation</keyword>
<proteinExistence type="inferred from homology"/>
<dbReference type="AlphaFoldDB" id="A0A9D1HS07"/>
<dbReference type="Gene3D" id="3.30.110.150">
    <property type="entry name" value="SepF-like protein"/>
    <property type="match status" value="1"/>
</dbReference>
<feature type="compositionally biased region" description="Polar residues" evidence="6">
    <location>
        <begin position="46"/>
        <end position="56"/>
    </location>
</feature>
<evidence type="ECO:0000256" key="1">
    <source>
        <dbReference type="ARBA" id="ARBA00022618"/>
    </source>
</evidence>
<comment type="subcellular location">
    <subcellularLocation>
        <location evidence="5">Cytoplasm</location>
    </subcellularLocation>
    <text evidence="5">Localizes to the division site, in a FtsZ-dependent manner.</text>
</comment>
<evidence type="ECO:0000313" key="8">
    <source>
        <dbReference type="Proteomes" id="UP000824088"/>
    </source>
</evidence>
<evidence type="ECO:0000256" key="2">
    <source>
        <dbReference type="ARBA" id="ARBA00023210"/>
    </source>
</evidence>
<dbReference type="InterPro" id="IPR023052">
    <property type="entry name" value="Cell_div_SepF"/>
</dbReference>
<comment type="subunit">
    <text evidence="5">Homodimer. Interacts with FtsZ.</text>
</comment>
<keyword evidence="1 5" id="KW-0132">Cell division</keyword>
<organism evidence="7 8">
    <name type="scientific">Candidatus Limadaptatus stercorigallinarum</name>
    <dbReference type="NCBI Taxonomy" id="2840845"/>
    <lineage>
        <taxon>Bacteria</taxon>
        <taxon>Bacillati</taxon>
        <taxon>Bacillota</taxon>
        <taxon>Clostridia</taxon>
        <taxon>Eubacteriales</taxon>
        <taxon>Candidatus Limadaptatus</taxon>
    </lineage>
</organism>
<accession>A0A9D1HS07</accession>
<comment type="function">
    <text evidence="4 5">Cell division protein that is part of the divisome complex and is recruited early to the Z-ring. Probably stimulates Z-ring formation, perhaps through the cross-linking of FtsZ protofilaments. Its function overlaps with FtsA.</text>
</comment>
<gene>
    <name evidence="5" type="primary">sepF</name>
    <name evidence="7" type="ORF">IAD51_05075</name>
</gene>
<dbReference type="Proteomes" id="UP000824088">
    <property type="component" value="Unassembled WGS sequence"/>
</dbReference>
<feature type="region of interest" description="Disordered" evidence="6">
    <location>
        <begin position="1"/>
        <end position="56"/>
    </location>
</feature>
<evidence type="ECO:0000256" key="3">
    <source>
        <dbReference type="ARBA" id="ARBA00023306"/>
    </source>
</evidence>
<dbReference type="PANTHER" id="PTHR35798">
    <property type="entry name" value="CELL DIVISION PROTEIN SEPF"/>
    <property type="match status" value="1"/>
</dbReference>
<sequence length="135" mass="15317">MNEREFYRPEARGSDRGYGDGRYPEQNRSGRLSRLFGGQESPRAPQMQQSRSGGTVIYSPSTYEDVQLLIDHLKMREQVIVDFSEINQTSVYRILDFMSGAIYALNGSIQQITKNIFLFAPSGVTITVPPHLGRR</sequence>
<dbReference type="Pfam" id="PF04472">
    <property type="entry name" value="SepF"/>
    <property type="match status" value="1"/>
</dbReference>
<dbReference type="InterPro" id="IPR038594">
    <property type="entry name" value="SepF-like_sf"/>
</dbReference>
<dbReference type="InterPro" id="IPR007561">
    <property type="entry name" value="Cell_div_SepF/SepF-rel"/>
</dbReference>
<evidence type="ECO:0000313" key="7">
    <source>
        <dbReference type="EMBL" id="HIU21586.1"/>
    </source>
</evidence>
<dbReference type="EMBL" id="DVMN01000091">
    <property type="protein sequence ID" value="HIU21586.1"/>
    <property type="molecule type" value="Genomic_DNA"/>
</dbReference>
<dbReference type="GO" id="GO:0043093">
    <property type="term" value="P:FtsZ-dependent cytokinesis"/>
    <property type="evidence" value="ECO:0007669"/>
    <property type="project" value="UniProtKB-UniRule"/>
</dbReference>
<comment type="caution">
    <text evidence="7">The sequence shown here is derived from an EMBL/GenBank/DDBJ whole genome shotgun (WGS) entry which is preliminary data.</text>
</comment>
<reference evidence="7" key="1">
    <citation type="submission" date="2020-10" db="EMBL/GenBank/DDBJ databases">
        <authorList>
            <person name="Gilroy R."/>
        </authorList>
    </citation>
    <scope>NUCLEOTIDE SEQUENCE</scope>
    <source>
        <strain evidence="7">1063</strain>
    </source>
</reference>
<evidence type="ECO:0000256" key="5">
    <source>
        <dbReference type="HAMAP-Rule" id="MF_01197"/>
    </source>
</evidence>
<comment type="similarity">
    <text evidence="5">Belongs to the SepF family.</text>
</comment>
<keyword evidence="5" id="KW-0963">Cytoplasm</keyword>
<dbReference type="GO" id="GO:0005737">
    <property type="term" value="C:cytoplasm"/>
    <property type="evidence" value="ECO:0007669"/>
    <property type="project" value="UniProtKB-SubCell"/>
</dbReference>
<feature type="compositionally biased region" description="Basic and acidic residues" evidence="6">
    <location>
        <begin position="1"/>
        <end position="25"/>
    </location>
</feature>
<dbReference type="PANTHER" id="PTHR35798:SF1">
    <property type="entry name" value="CELL DIVISION PROTEIN SEPF"/>
    <property type="match status" value="1"/>
</dbReference>
<keyword evidence="3 5" id="KW-0131">Cell cycle</keyword>
<reference evidence="7" key="2">
    <citation type="journal article" date="2021" name="PeerJ">
        <title>Extensive microbial diversity within the chicken gut microbiome revealed by metagenomics and culture.</title>
        <authorList>
            <person name="Gilroy R."/>
            <person name="Ravi A."/>
            <person name="Getino M."/>
            <person name="Pursley I."/>
            <person name="Horton D.L."/>
            <person name="Alikhan N.F."/>
            <person name="Baker D."/>
            <person name="Gharbi K."/>
            <person name="Hall N."/>
            <person name="Watson M."/>
            <person name="Adriaenssens E.M."/>
            <person name="Foster-Nyarko E."/>
            <person name="Jarju S."/>
            <person name="Secka A."/>
            <person name="Antonio M."/>
            <person name="Oren A."/>
            <person name="Chaudhuri R.R."/>
            <person name="La Ragione R."/>
            <person name="Hildebrand F."/>
            <person name="Pallen M.J."/>
        </authorList>
    </citation>
    <scope>NUCLEOTIDE SEQUENCE</scope>
    <source>
        <strain evidence="7">1063</strain>
    </source>
</reference>
<name>A0A9D1HS07_9FIRM</name>